<evidence type="ECO:0000256" key="1">
    <source>
        <dbReference type="ARBA" id="ARBA00023239"/>
    </source>
</evidence>
<dbReference type="PANTHER" id="PTHR30272:SF1">
    <property type="entry name" value="3-HYDROXYACYL-[ACYL-CARRIER-PROTEIN] DEHYDRATASE"/>
    <property type="match status" value="1"/>
</dbReference>
<name>A0A5C6CLY0_9BACT</name>
<organism evidence="2 3">
    <name type="scientific">Bythopirellula polymerisocia</name>
    <dbReference type="NCBI Taxonomy" id="2528003"/>
    <lineage>
        <taxon>Bacteria</taxon>
        <taxon>Pseudomonadati</taxon>
        <taxon>Planctomycetota</taxon>
        <taxon>Planctomycetia</taxon>
        <taxon>Pirellulales</taxon>
        <taxon>Lacipirellulaceae</taxon>
        <taxon>Bythopirellula</taxon>
    </lineage>
</organism>
<dbReference type="InterPro" id="IPR013114">
    <property type="entry name" value="FabA_FabZ"/>
</dbReference>
<keyword evidence="1 2" id="KW-0456">Lyase</keyword>
<dbReference type="EMBL" id="SJPS01000004">
    <property type="protein sequence ID" value="TWU25923.1"/>
    <property type="molecule type" value="Genomic_DNA"/>
</dbReference>
<dbReference type="OrthoDB" id="9772788at2"/>
<dbReference type="PANTHER" id="PTHR30272">
    <property type="entry name" value="3-HYDROXYACYL-[ACYL-CARRIER-PROTEIN] DEHYDRATASE"/>
    <property type="match status" value="1"/>
</dbReference>
<dbReference type="EC" id="4.2.1.59" evidence="2"/>
<dbReference type="Gene3D" id="3.10.129.10">
    <property type="entry name" value="Hotdog Thioesterase"/>
    <property type="match status" value="1"/>
</dbReference>
<reference evidence="2 3" key="1">
    <citation type="submission" date="2019-02" db="EMBL/GenBank/DDBJ databases">
        <title>Deep-cultivation of Planctomycetes and their phenomic and genomic characterization uncovers novel biology.</title>
        <authorList>
            <person name="Wiegand S."/>
            <person name="Jogler M."/>
            <person name="Boedeker C."/>
            <person name="Pinto D."/>
            <person name="Vollmers J."/>
            <person name="Rivas-Marin E."/>
            <person name="Kohn T."/>
            <person name="Peeters S.H."/>
            <person name="Heuer A."/>
            <person name="Rast P."/>
            <person name="Oberbeckmann S."/>
            <person name="Bunk B."/>
            <person name="Jeske O."/>
            <person name="Meyerdierks A."/>
            <person name="Storesund J.E."/>
            <person name="Kallscheuer N."/>
            <person name="Luecker S."/>
            <person name="Lage O.M."/>
            <person name="Pohl T."/>
            <person name="Merkel B.J."/>
            <person name="Hornburger P."/>
            <person name="Mueller R.-W."/>
            <person name="Bruemmer F."/>
            <person name="Labrenz M."/>
            <person name="Spormann A.M."/>
            <person name="Op Den Camp H."/>
            <person name="Overmann J."/>
            <person name="Amann R."/>
            <person name="Jetten M.S.M."/>
            <person name="Mascher T."/>
            <person name="Medema M.H."/>
            <person name="Devos D.P."/>
            <person name="Kaster A.-K."/>
            <person name="Ovreas L."/>
            <person name="Rohde M."/>
            <person name="Galperin M.Y."/>
            <person name="Jogler C."/>
        </authorList>
    </citation>
    <scope>NUCLEOTIDE SEQUENCE [LARGE SCALE GENOMIC DNA]</scope>
    <source>
        <strain evidence="2 3">Pla144</strain>
    </source>
</reference>
<proteinExistence type="predicted"/>
<comment type="caution">
    <text evidence="2">The sequence shown here is derived from an EMBL/GenBank/DDBJ whole genome shotgun (WGS) entry which is preliminary data.</text>
</comment>
<dbReference type="Pfam" id="PF07977">
    <property type="entry name" value="FabA"/>
    <property type="match status" value="1"/>
</dbReference>
<dbReference type="GO" id="GO:0019171">
    <property type="term" value="F:(3R)-hydroxyacyl-[acyl-carrier-protein] dehydratase activity"/>
    <property type="evidence" value="ECO:0007669"/>
    <property type="project" value="UniProtKB-EC"/>
</dbReference>
<dbReference type="InterPro" id="IPR029069">
    <property type="entry name" value="HotDog_dom_sf"/>
</dbReference>
<evidence type="ECO:0000313" key="3">
    <source>
        <dbReference type="Proteomes" id="UP000318437"/>
    </source>
</evidence>
<protein>
    <submittedName>
        <fullName evidence="2">3-hydroxyacyl-[acyl-carrier-protein] dehydratase FabZ</fullName>
        <ecNumber evidence="2">4.2.1.59</ecNumber>
    </submittedName>
</protein>
<accession>A0A5C6CLY0</accession>
<dbReference type="AlphaFoldDB" id="A0A5C6CLY0"/>
<sequence>MTLEAIKAAIPHREPFLLIDEIVEQSVDRIVCRKTFTGDEFWYRGHYPQFPITPGVILCEAAMQAGAVLLSHRVANDPSAVPVATRANNVQFKKMVLPGDSVLIETILVEQLSNAFFMKARVTIEGKVAVRFDFACTLTKPEVT</sequence>
<gene>
    <name evidence="2" type="primary">fabZ_3</name>
    <name evidence="2" type="ORF">Pla144_31370</name>
</gene>
<dbReference type="RefSeq" id="WP_146451481.1">
    <property type="nucleotide sequence ID" value="NZ_SJPS01000004.1"/>
</dbReference>
<evidence type="ECO:0000313" key="2">
    <source>
        <dbReference type="EMBL" id="TWU25923.1"/>
    </source>
</evidence>
<keyword evidence="3" id="KW-1185">Reference proteome</keyword>
<dbReference type="CDD" id="cd01288">
    <property type="entry name" value="FabZ"/>
    <property type="match status" value="1"/>
</dbReference>
<dbReference type="Proteomes" id="UP000318437">
    <property type="component" value="Unassembled WGS sequence"/>
</dbReference>
<dbReference type="SUPFAM" id="SSF54637">
    <property type="entry name" value="Thioesterase/thiol ester dehydrase-isomerase"/>
    <property type="match status" value="1"/>
</dbReference>